<gene>
    <name evidence="2" type="ORF">LIER_24469</name>
</gene>
<evidence type="ECO:0000313" key="3">
    <source>
        <dbReference type="Proteomes" id="UP001454036"/>
    </source>
</evidence>
<reference evidence="2 3" key="1">
    <citation type="submission" date="2024-01" db="EMBL/GenBank/DDBJ databases">
        <title>The complete chloroplast genome sequence of Lithospermum erythrorhizon: insights into the phylogenetic relationship among Boraginaceae species and the maternal lineages of purple gromwells.</title>
        <authorList>
            <person name="Okada T."/>
            <person name="Watanabe K."/>
        </authorList>
    </citation>
    <scope>NUCLEOTIDE SEQUENCE [LARGE SCALE GENOMIC DNA]</scope>
</reference>
<dbReference type="InterPro" id="IPR000477">
    <property type="entry name" value="RT_dom"/>
</dbReference>
<protein>
    <recommendedName>
        <fullName evidence="1">Reverse transcriptase domain-containing protein</fullName>
    </recommendedName>
</protein>
<dbReference type="PANTHER" id="PTHR33116">
    <property type="entry name" value="REVERSE TRANSCRIPTASE ZINC-BINDING DOMAIN-CONTAINING PROTEIN-RELATED-RELATED"/>
    <property type="match status" value="1"/>
</dbReference>
<dbReference type="Proteomes" id="UP001454036">
    <property type="component" value="Unassembled WGS sequence"/>
</dbReference>
<proteinExistence type="predicted"/>
<dbReference type="AlphaFoldDB" id="A0AAV3R2A6"/>
<sequence>MKLCEAEYQFYQNKSRVQWYKDGDASTSFFHKCSKSEHFDFYNYVFATIVVKGIIVDFYNGSSIEADIDMLNLRRINQSDYQKLSEPVTVEEIEVSMLSMKKGKAPESDGFTSEFYKDSWHVRACVTITWFSVSVNGILQGHFRSTRGLRQGDPLSPYLFILVMECFTRMLQAEGSFEYHPRCREIGLVNVIFAYDLFVLCAATTRSMRLIRRGLEKFRSMYGLHPNLNKSTSYFARVKDHEANRLSDILGIPIGSLPVRSVDSWAWRKLMQLRSIVRPYVKMLVRNGETTNFLYDSWHQKGVIVDLVSAREISLLRINGADFVAEVMRKIK</sequence>
<dbReference type="EMBL" id="BAABME010007106">
    <property type="protein sequence ID" value="GAA0170138.1"/>
    <property type="molecule type" value="Genomic_DNA"/>
</dbReference>
<evidence type="ECO:0000259" key="1">
    <source>
        <dbReference type="Pfam" id="PF00078"/>
    </source>
</evidence>
<evidence type="ECO:0000313" key="2">
    <source>
        <dbReference type="EMBL" id="GAA0170138.1"/>
    </source>
</evidence>
<dbReference type="Pfam" id="PF00078">
    <property type="entry name" value="RVT_1"/>
    <property type="match status" value="1"/>
</dbReference>
<accession>A0AAV3R2A6</accession>
<comment type="caution">
    <text evidence="2">The sequence shown here is derived from an EMBL/GenBank/DDBJ whole genome shotgun (WGS) entry which is preliminary data.</text>
</comment>
<dbReference type="PANTHER" id="PTHR33116:SF78">
    <property type="entry name" value="OS12G0587133 PROTEIN"/>
    <property type="match status" value="1"/>
</dbReference>
<organism evidence="2 3">
    <name type="scientific">Lithospermum erythrorhizon</name>
    <name type="common">Purple gromwell</name>
    <name type="synonym">Lithospermum officinale var. erythrorhizon</name>
    <dbReference type="NCBI Taxonomy" id="34254"/>
    <lineage>
        <taxon>Eukaryota</taxon>
        <taxon>Viridiplantae</taxon>
        <taxon>Streptophyta</taxon>
        <taxon>Embryophyta</taxon>
        <taxon>Tracheophyta</taxon>
        <taxon>Spermatophyta</taxon>
        <taxon>Magnoliopsida</taxon>
        <taxon>eudicotyledons</taxon>
        <taxon>Gunneridae</taxon>
        <taxon>Pentapetalae</taxon>
        <taxon>asterids</taxon>
        <taxon>lamiids</taxon>
        <taxon>Boraginales</taxon>
        <taxon>Boraginaceae</taxon>
        <taxon>Boraginoideae</taxon>
        <taxon>Lithospermeae</taxon>
        <taxon>Lithospermum</taxon>
    </lineage>
</organism>
<keyword evidence="3" id="KW-1185">Reference proteome</keyword>
<feature type="domain" description="Reverse transcriptase" evidence="1">
    <location>
        <begin position="126"/>
        <end position="235"/>
    </location>
</feature>
<name>A0AAV3R2A6_LITER</name>